<gene>
    <name evidence="2" type="ORF">BJX68DRAFT_237059</name>
</gene>
<feature type="chain" id="PRO_5045048431" description="Secreted protein" evidence="1">
    <location>
        <begin position="19"/>
        <end position="168"/>
    </location>
</feature>
<organism evidence="2 3">
    <name type="scientific">Aspergillus pseudodeflectus</name>
    <dbReference type="NCBI Taxonomy" id="176178"/>
    <lineage>
        <taxon>Eukaryota</taxon>
        <taxon>Fungi</taxon>
        <taxon>Dikarya</taxon>
        <taxon>Ascomycota</taxon>
        <taxon>Pezizomycotina</taxon>
        <taxon>Eurotiomycetes</taxon>
        <taxon>Eurotiomycetidae</taxon>
        <taxon>Eurotiales</taxon>
        <taxon>Aspergillaceae</taxon>
        <taxon>Aspergillus</taxon>
        <taxon>Aspergillus subgen. Nidulantes</taxon>
    </lineage>
</organism>
<evidence type="ECO:0008006" key="4">
    <source>
        <dbReference type="Google" id="ProtNLM"/>
    </source>
</evidence>
<dbReference type="EMBL" id="JBFXLR010000020">
    <property type="protein sequence ID" value="KAL2850529.1"/>
    <property type="molecule type" value="Genomic_DNA"/>
</dbReference>
<dbReference type="GeneID" id="98155285"/>
<reference evidence="2 3" key="1">
    <citation type="submission" date="2024-07" db="EMBL/GenBank/DDBJ databases">
        <title>Section-level genome sequencing and comparative genomics of Aspergillus sections Usti and Cavernicolus.</title>
        <authorList>
            <consortium name="Lawrence Berkeley National Laboratory"/>
            <person name="Nybo J.L."/>
            <person name="Vesth T.C."/>
            <person name="Theobald S."/>
            <person name="Frisvad J.C."/>
            <person name="Larsen T.O."/>
            <person name="Kjaerboelling I."/>
            <person name="Rothschild-Mancinelli K."/>
            <person name="Lyhne E.K."/>
            <person name="Kogle M.E."/>
            <person name="Barry K."/>
            <person name="Clum A."/>
            <person name="Na H."/>
            <person name="Ledsgaard L."/>
            <person name="Lin J."/>
            <person name="Lipzen A."/>
            <person name="Kuo A."/>
            <person name="Riley R."/>
            <person name="Mondo S."/>
            <person name="LaButti K."/>
            <person name="Haridas S."/>
            <person name="Pangalinan J."/>
            <person name="Salamov A.A."/>
            <person name="Simmons B.A."/>
            <person name="Magnuson J.K."/>
            <person name="Chen J."/>
            <person name="Drula E."/>
            <person name="Henrissat B."/>
            <person name="Wiebenga A."/>
            <person name="Lubbers R.J."/>
            <person name="Gomes A.C."/>
            <person name="Macurrencykelacurrency M.R."/>
            <person name="Stajich J."/>
            <person name="Grigoriev I.V."/>
            <person name="Mortensen U.H."/>
            <person name="De vries R.P."/>
            <person name="Baker S.E."/>
            <person name="Andersen M.R."/>
        </authorList>
    </citation>
    <scope>NUCLEOTIDE SEQUENCE [LARGE SCALE GENOMIC DNA]</scope>
    <source>
        <strain evidence="2 3">CBS 756.74</strain>
    </source>
</reference>
<protein>
    <recommendedName>
        <fullName evidence="4">Secreted protein</fullName>
    </recommendedName>
</protein>
<evidence type="ECO:0000256" key="1">
    <source>
        <dbReference type="SAM" id="SignalP"/>
    </source>
</evidence>
<feature type="signal peptide" evidence="1">
    <location>
        <begin position="1"/>
        <end position="18"/>
    </location>
</feature>
<keyword evidence="3" id="KW-1185">Reference proteome</keyword>
<sequence>MQISQLLIFFTALALVACALPTTDEIPTTNPGAIRVGTVKKLPGKPMETRLIHDDLESRVVEHDIDCTTGSRTKTSLIRDGVEELRLKAAANMRPYLGPKKCATVACERGAAITWCNDNDYEKLLPSWHNVADGAQVILNKCSMHSGDVRGTLDHTDHWRLVVGLARC</sequence>
<dbReference type="PANTHER" id="PTHR35605">
    <property type="entry name" value="ECP2 EFFECTOR PROTEIN DOMAIN-CONTAINING PROTEIN-RELATED"/>
    <property type="match status" value="1"/>
</dbReference>
<name>A0ABR4KFE6_9EURO</name>
<comment type="caution">
    <text evidence="2">The sequence shown here is derived from an EMBL/GenBank/DDBJ whole genome shotgun (WGS) entry which is preliminary data.</text>
</comment>
<evidence type="ECO:0000313" key="2">
    <source>
        <dbReference type="EMBL" id="KAL2850529.1"/>
    </source>
</evidence>
<dbReference type="RefSeq" id="XP_070899398.1">
    <property type="nucleotide sequence ID" value="XM_071040121.1"/>
</dbReference>
<evidence type="ECO:0000313" key="3">
    <source>
        <dbReference type="Proteomes" id="UP001610444"/>
    </source>
</evidence>
<proteinExistence type="predicted"/>
<dbReference type="Proteomes" id="UP001610444">
    <property type="component" value="Unassembled WGS sequence"/>
</dbReference>
<dbReference type="PANTHER" id="PTHR35605:SF1">
    <property type="entry name" value="ECP2 EFFECTOR PROTEIN DOMAIN-CONTAINING PROTEIN-RELATED"/>
    <property type="match status" value="1"/>
</dbReference>
<accession>A0ABR4KFE6</accession>
<keyword evidence="1" id="KW-0732">Signal</keyword>